<dbReference type="Gene3D" id="3.40.1690.10">
    <property type="entry name" value="secretion proteins EscU"/>
    <property type="match status" value="1"/>
</dbReference>
<accession>A0A5C6AR29</accession>
<gene>
    <name evidence="3" type="primary">flhB</name>
    <name evidence="3" type="ORF">Pla52n_32290</name>
</gene>
<proteinExistence type="inferred from homology"/>
<feature type="transmembrane region" description="Helical" evidence="2">
    <location>
        <begin position="28"/>
        <end position="50"/>
    </location>
</feature>
<keyword evidence="4" id="KW-1185">Reference proteome</keyword>
<dbReference type="Pfam" id="PF01312">
    <property type="entry name" value="Bac_export_2"/>
    <property type="match status" value="1"/>
</dbReference>
<dbReference type="InterPro" id="IPR006135">
    <property type="entry name" value="T3SS_substrate_exporter"/>
</dbReference>
<feature type="transmembrane region" description="Helical" evidence="2">
    <location>
        <begin position="144"/>
        <end position="165"/>
    </location>
</feature>
<keyword evidence="3" id="KW-0969">Cilium</keyword>
<name>A0A5C6AR29_9BACT</name>
<keyword evidence="2" id="KW-0472">Membrane</keyword>
<dbReference type="GO" id="GO:0005886">
    <property type="term" value="C:plasma membrane"/>
    <property type="evidence" value="ECO:0007669"/>
    <property type="project" value="TreeGrafter"/>
</dbReference>
<keyword evidence="3" id="KW-0966">Cell projection</keyword>
<evidence type="ECO:0000256" key="2">
    <source>
        <dbReference type="SAM" id="Phobius"/>
    </source>
</evidence>
<organism evidence="3 4">
    <name type="scientific">Stieleria varia</name>
    <dbReference type="NCBI Taxonomy" id="2528005"/>
    <lineage>
        <taxon>Bacteria</taxon>
        <taxon>Pseudomonadati</taxon>
        <taxon>Planctomycetota</taxon>
        <taxon>Planctomycetia</taxon>
        <taxon>Pirellulales</taxon>
        <taxon>Pirellulaceae</taxon>
        <taxon>Stieleria</taxon>
    </lineage>
</organism>
<dbReference type="PRINTS" id="PR00950">
    <property type="entry name" value="TYPE3IMSPROT"/>
</dbReference>
<evidence type="ECO:0000256" key="1">
    <source>
        <dbReference type="ARBA" id="ARBA00010690"/>
    </source>
</evidence>
<dbReference type="PANTHER" id="PTHR30531:SF12">
    <property type="entry name" value="FLAGELLAR BIOSYNTHETIC PROTEIN FLHB"/>
    <property type="match status" value="1"/>
</dbReference>
<dbReference type="Proteomes" id="UP000320176">
    <property type="component" value="Unassembled WGS sequence"/>
</dbReference>
<keyword evidence="3" id="KW-0282">Flagellum</keyword>
<dbReference type="OrthoDB" id="9807950at2"/>
<reference evidence="3 4" key="1">
    <citation type="submission" date="2019-02" db="EMBL/GenBank/DDBJ databases">
        <title>Deep-cultivation of Planctomycetes and their phenomic and genomic characterization uncovers novel biology.</title>
        <authorList>
            <person name="Wiegand S."/>
            <person name="Jogler M."/>
            <person name="Boedeker C."/>
            <person name="Pinto D."/>
            <person name="Vollmers J."/>
            <person name="Rivas-Marin E."/>
            <person name="Kohn T."/>
            <person name="Peeters S.H."/>
            <person name="Heuer A."/>
            <person name="Rast P."/>
            <person name="Oberbeckmann S."/>
            <person name="Bunk B."/>
            <person name="Jeske O."/>
            <person name="Meyerdierks A."/>
            <person name="Storesund J.E."/>
            <person name="Kallscheuer N."/>
            <person name="Luecker S."/>
            <person name="Lage O.M."/>
            <person name="Pohl T."/>
            <person name="Merkel B.J."/>
            <person name="Hornburger P."/>
            <person name="Mueller R.-W."/>
            <person name="Bruemmer F."/>
            <person name="Labrenz M."/>
            <person name="Spormann A.M."/>
            <person name="Op Den Camp H."/>
            <person name="Overmann J."/>
            <person name="Amann R."/>
            <person name="Jetten M.S.M."/>
            <person name="Mascher T."/>
            <person name="Medema M.H."/>
            <person name="Devos D.P."/>
            <person name="Kaster A.-K."/>
            <person name="Ovreas L."/>
            <person name="Rohde M."/>
            <person name="Galperin M.Y."/>
            <person name="Jogler C."/>
        </authorList>
    </citation>
    <scope>NUCLEOTIDE SEQUENCE [LARGE SCALE GENOMIC DNA]</scope>
    <source>
        <strain evidence="3 4">Pla52n</strain>
    </source>
</reference>
<keyword evidence="2" id="KW-1133">Transmembrane helix</keyword>
<dbReference type="Gene3D" id="6.10.250.2080">
    <property type="match status" value="1"/>
</dbReference>
<evidence type="ECO:0000313" key="4">
    <source>
        <dbReference type="Proteomes" id="UP000320176"/>
    </source>
</evidence>
<sequence length="355" mass="38926">MADTQDRDQKTENATPHRLLKSREEGQIGFSSELMAGIMMATAVALIWGFGRSFFETLMASMAHRLSDFEAVIVEPRLMVAGVITDSKIVGLACLGFVVPIGVVALLCGLMQTQFNLSLKPLGLNWGKLSVTAGFGRIFSSKSLVRGALSILKATMILVIILWIARSKMTMIALSSYGSFREMICVMAEVLLYAATGVAALLLAVGIIDLGYQKWKHLQEIMMSRQDIKDENKDQEGDPLMKARVRRIQAEMSRKRMLADVPKATVVITNPTHYAVAISYDRETMETPIVVAKGADFLAKKIIEVAKQNGVAVIERKPVARFLYANTDVGSAIPFSLYHAVAEILNIVNRVGKSA</sequence>
<comment type="caution">
    <text evidence="3">The sequence shown here is derived from an EMBL/GenBank/DDBJ whole genome shotgun (WGS) entry which is preliminary data.</text>
</comment>
<protein>
    <submittedName>
        <fullName evidence="3">Flagellar biosynthetic protein FlhB</fullName>
    </submittedName>
</protein>
<feature type="transmembrane region" description="Helical" evidence="2">
    <location>
        <begin position="190"/>
        <end position="212"/>
    </location>
</feature>
<dbReference type="AlphaFoldDB" id="A0A5C6AR29"/>
<dbReference type="RefSeq" id="WP_146520558.1">
    <property type="nucleotide sequence ID" value="NZ_CP151726.1"/>
</dbReference>
<dbReference type="PANTHER" id="PTHR30531">
    <property type="entry name" value="FLAGELLAR BIOSYNTHETIC PROTEIN FLHB"/>
    <property type="match status" value="1"/>
</dbReference>
<dbReference type="GO" id="GO:0009306">
    <property type="term" value="P:protein secretion"/>
    <property type="evidence" value="ECO:0007669"/>
    <property type="project" value="InterPro"/>
</dbReference>
<dbReference type="SUPFAM" id="SSF160544">
    <property type="entry name" value="EscU C-terminal domain-like"/>
    <property type="match status" value="1"/>
</dbReference>
<dbReference type="InterPro" id="IPR029025">
    <property type="entry name" value="T3SS_substrate_exporter_C"/>
</dbReference>
<evidence type="ECO:0000313" key="3">
    <source>
        <dbReference type="EMBL" id="TWU02180.1"/>
    </source>
</evidence>
<dbReference type="EMBL" id="SJPN01000004">
    <property type="protein sequence ID" value="TWU02180.1"/>
    <property type="molecule type" value="Genomic_DNA"/>
</dbReference>
<feature type="transmembrane region" description="Helical" evidence="2">
    <location>
        <begin position="89"/>
        <end position="110"/>
    </location>
</feature>
<keyword evidence="2" id="KW-0812">Transmembrane</keyword>
<comment type="similarity">
    <text evidence="1">Belongs to the type III secretion exporter family.</text>
</comment>